<dbReference type="PANTHER" id="PTHR48100:SF5">
    <property type="entry name" value="HISTIDINE PHOSPHATASE FAMILY PROTEIN"/>
    <property type="match status" value="1"/>
</dbReference>
<dbReference type="AlphaFoldDB" id="A0AA91G9X6"/>
<dbReference type="SMART" id="SM00855">
    <property type="entry name" value="PGAM"/>
    <property type="match status" value="1"/>
</dbReference>
<dbReference type="InterPro" id="IPR029033">
    <property type="entry name" value="His_PPase_superfam"/>
</dbReference>
<dbReference type="CDD" id="cd07067">
    <property type="entry name" value="HP_PGM_like"/>
    <property type="match status" value="1"/>
</dbReference>
<reference evidence="2 3" key="1">
    <citation type="submission" date="2014-12" db="EMBL/GenBank/DDBJ databases">
        <title>Draft genome sequences of 29 type strains of Enterococci.</title>
        <authorList>
            <person name="Zhong Z."/>
            <person name="Sun Z."/>
            <person name="Liu W."/>
            <person name="Zhang W."/>
            <person name="Zhang H."/>
        </authorList>
    </citation>
    <scope>NUCLEOTIDE SEQUENCE [LARGE SCALE GENOMIC DNA]</scope>
    <source>
        <strain evidence="2 3">DSM 22801</strain>
    </source>
</reference>
<evidence type="ECO:0000313" key="2">
    <source>
        <dbReference type="EMBL" id="OJG91523.1"/>
    </source>
</evidence>
<protein>
    <recommendedName>
        <fullName evidence="4">Phosphoglycerate mutase</fullName>
    </recommendedName>
</protein>
<dbReference type="GO" id="GO:0005737">
    <property type="term" value="C:cytoplasm"/>
    <property type="evidence" value="ECO:0007669"/>
    <property type="project" value="TreeGrafter"/>
</dbReference>
<evidence type="ECO:0008006" key="4">
    <source>
        <dbReference type="Google" id="ProtNLM"/>
    </source>
</evidence>
<dbReference type="GO" id="GO:0016791">
    <property type="term" value="F:phosphatase activity"/>
    <property type="evidence" value="ECO:0007669"/>
    <property type="project" value="TreeGrafter"/>
</dbReference>
<dbReference type="InterPro" id="IPR001345">
    <property type="entry name" value="PG/BPGM_mutase_AS"/>
</dbReference>
<feature type="binding site" evidence="1">
    <location>
        <begin position="21"/>
        <end position="28"/>
    </location>
    <ligand>
        <name>substrate</name>
    </ligand>
</feature>
<comment type="caution">
    <text evidence="2">The sequence shown here is derived from an EMBL/GenBank/DDBJ whole genome shotgun (WGS) entry which is preliminary data.</text>
</comment>
<feature type="binding site" evidence="1">
    <location>
        <position position="73"/>
    </location>
    <ligand>
        <name>substrate</name>
    </ligand>
</feature>
<proteinExistence type="predicted"/>
<dbReference type="PROSITE" id="PS00175">
    <property type="entry name" value="PG_MUTASE"/>
    <property type="match status" value="1"/>
</dbReference>
<evidence type="ECO:0000313" key="3">
    <source>
        <dbReference type="Proteomes" id="UP000183039"/>
    </source>
</evidence>
<dbReference type="PANTHER" id="PTHR48100">
    <property type="entry name" value="BROAD-SPECIFICITY PHOSPHATASE YOR283W-RELATED"/>
    <property type="match status" value="1"/>
</dbReference>
<dbReference type="SUPFAM" id="SSF53254">
    <property type="entry name" value="Phosphoglycerate mutase-like"/>
    <property type="match status" value="1"/>
</dbReference>
<accession>A0AA91G9X6</accession>
<dbReference type="EMBL" id="JXLC01000013">
    <property type="protein sequence ID" value="OJG91523.1"/>
    <property type="molecule type" value="Genomic_DNA"/>
</dbReference>
<gene>
    <name evidence="2" type="ORF">RV15_GL000609</name>
</gene>
<dbReference type="Gene3D" id="3.40.50.1240">
    <property type="entry name" value="Phosphoglycerate mutase-like"/>
    <property type="match status" value="1"/>
</dbReference>
<evidence type="ECO:0000256" key="1">
    <source>
        <dbReference type="PIRSR" id="PIRSR613078-2"/>
    </source>
</evidence>
<dbReference type="InterPro" id="IPR050275">
    <property type="entry name" value="PGM_Phosphatase"/>
</dbReference>
<dbReference type="Proteomes" id="UP000183039">
    <property type="component" value="Unassembled WGS sequence"/>
</dbReference>
<name>A0AA91G9X6_9ENTE</name>
<dbReference type="Pfam" id="PF00300">
    <property type="entry name" value="His_Phos_1"/>
    <property type="match status" value="1"/>
</dbReference>
<dbReference type="InterPro" id="IPR013078">
    <property type="entry name" value="His_Pase_superF_clade-1"/>
</dbReference>
<organism evidence="2 3">
    <name type="scientific">Enterococcus silesiacus</name>
    <dbReference type="NCBI Taxonomy" id="332949"/>
    <lineage>
        <taxon>Bacteria</taxon>
        <taxon>Bacillati</taxon>
        <taxon>Bacillota</taxon>
        <taxon>Bacilli</taxon>
        <taxon>Lactobacillales</taxon>
        <taxon>Enterococcaceae</taxon>
        <taxon>Enterococcus</taxon>
    </lineage>
</organism>
<sequence>MINTTNRNEGKKMTKTLYLMRHGETLFNQQKKIQGWCDSPLTEKGIKQAQIAGDYFKDRNIIFDSAYASTSERASDTLEQVTDKPYQRVKGLKEWNFGRFESESESLNPPLPYGDYFAGYGGEEEFQFRQRVSEALMDIMKEAGETVLAVSHGAACRQFMRNWAHTSEIDQKDRLGNCCILKFEFEQDTFKLIEIINHDFSSLD</sequence>